<evidence type="ECO:0000256" key="1">
    <source>
        <dbReference type="SAM" id="Phobius"/>
    </source>
</evidence>
<keyword evidence="3" id="KW-1185">Reference proteome</keyword>
<dbReference type="RefSeq" id="WP_146577231.1">
    <property type="nucleotide sequence ID" value="NZ_SJPM01000002.1"/>
</dbReference>
<feature type="transmembrane region" description="Helical" evidence="1">
    <location>
        <begin position="9"/>
        <end position="30"/>
    </location>
</feature>
<protein>
    <submittedName>
        <fullName evidence="2">Uncharacterized protein</fullName>
    </submittedName>
</protein>
<dbReference type="OrthoDB" id="245674at2"/>
<keyword evidence="1" id="KW-0472">Membrane</keyword>
<evidence type="ECO:0000313" key="2">
    <source>
        <dbReference type="EMBL" id="TWU02056.1"/>
    </source>
</evidence>
<accession>A0A5C6ASL4</accession>
<keyword evidence="1" id="KW-0812">Transmembrane</keyword>
<dbReference type="EMBL" id="SJPM01000002">
    <property type="protein sequence ID" value="TWU02056.1"/>
    <property type="molecule type" value="Genomic_DNA"/>
</dbReference>
<evidence type="ECO:0000313" key="3">
    <source>
        <dbReference type="Proteomes" id="UP000316213"/>
    </source>
</evidence>
<gene>
    <name evidence="2" type="ORF">Pla100_17950</name>
</gene>
<comment type="caution">
    <text evidence="2">The sequence shown here is derived from an EMBL/GenBank/DDBJ whole genome shotgun (WGS) entry which is preliminary data.</text>
</comment>
<proteinExistence type="predicted"/>
<organism evidence="2 3">
    <name type="scientific">Neorhodopirellula pilleata</name>
    <dbReference type="NCBI Taxonomy" id="2714738"/>
    <lineage>
        <taxon>Bacteria</taxon>
        <taxon>Pseudomonadati</taxon>
        <taxon>Planctomycetota</taxon>
        <taxon>Planctomycetia</taxon>
        <taxon>Pirellulales</taxon>
        <taxon>Pirellulaceae</taxon>
        <taxon>Neorhodopirellula</taxon>
    </lineage>
</organism>
<name>A0A5C6ASL4_9BACT</name>
<reference evidence="2 3" key="1">
    <citation type="submission" date="2019-02" db="EMBL/GenBank/DDBJ databases">
        <title>Deep-cultivation of Planctomycetes and their phenomic and genomic characterization uncovers novel biology.</title>
        <authorList>
            <person name="Wiegand S."/>
            <person name="Jogler M."/>
            <person name="Boedeker C."/>
            <person name="Pinto D."/>
            <person name="Vollmers J."/>
            <person name="Rivas-Marin E."/>
            <person name="Kohn T."/>
            <person name="Peeters S.H."/>
            <person name="Heuer A."/>
            <person name="Rast P."/>
            <person name="Oberbeckmann S."/>
            <person name="Bunk B."/>
            <person name="Jeske O."/>
            <person name="Meyerdierks A."/>
            <person name="Storesund J.E."/>
            <person name="Kallscheuer N."/>
            <person name="Luecker S."/>
            <person name="Lage O.M."/>
            <person name="Pohl T."/>
            <person name="Merkel B.J."/>
            <person name="Hornburger P."/>
            <person name="Mueller R.-W."/>
            <person name="Bruemmer F."/>
            <person name="Labrenz M."/>
            <person name="Spormann A.M."/>
            <person name="Op Den Camp H."/>
            <person name="Overmann J."/>
            <person name="Amann R."/>
            <person name="Jetten M.S.M."/>
            <person name="Mascher T."/>
            <person name="Medema M.H."/>
            <person name="Devos D.P."/>
            <person name="Kaster A.-K."/>
            <person name="Ovreas L."/>
            <person name="Rohde M."/>
            <person name="Galperin M.Y."/>
            <person name="Jogler C."/>
        </authorList>
    </citation>
    <scope>NUCLEOTIDE SEQUENCE [LARGE SCALE GENOMIC DNA]</scope>
    <source>
        <strain evidence="2 3">Pla100</strain>
    </source>
</reference>
<dbReference type="AlphaFoldDB" id="A0A5C6ASL4"/>
<dbReference type="Proteomes" id="UP000316213">
    <property type="component" value="Unassembled WGS sequence"/>
</dbReference>
<sequence length="1022" mass="111635">MDKDVKRSILLWPIIASTAIIASTTLPLWWHKQARQAAEFSAIKQSLSMVVHCGEKPLAISDSALAESLRASVASDCAAHRPDRGVRGLALPSRLMIEEVLGETLGDENGVSSSASADLAASSKVIARTLLAPVLDPVAELAGFSGLASEGETNRRASSTPPFCEPKALVALPSSLSPGLDDPFTATGRGHLGNAVATCNDQWMLAINPVATAKAIAIGDALASEPACLNQPSKTLIPQSVAVLARPIFAKTQEHPSDPYEAESTNESKTAPRTFKIVGNAWPQPKQLYRDLALIAADADVASLATSANRQSFASVQLPSSSSAIVRELISEGNLQQFNGHDASPLHRYATALVMGRWADKVGTTIDELQALPRIGDERSGQLIRELAALSEAGLQMAERVPVREQQIRWLRAAHACSRRSAIWGPIWRLARNGEETQYVSLATSNGENLAPPIEMATLVGRVRAELNQTGDEAGWDRFLLLDEIESASKASNADERSLVAQRFLSRLDHHLIRAEHREWLSRDSIRALAESLQIWTVRPIDYKELLEDLERGETDSIDLSAIKVGEVFQSLRFSQDLAAVKVAKAIDLNYRNANVRTAISVQLIDRLLPEVPSKVSPIRTRLLGNDVRGTSRTESQIGIRLNPSEDSWNLSIQTLGDVLTESYSGQSGVTVLTNGQNVFDATTPLIIGADGYRIGETHVAVTGSQLLRGVRSKYDGWPLIGSLVRGIAESRFEEARPLAIRASQRQIEGTVTEELQTQLNAKASQGQNQLDEFVFGPLGRLNLEPKVIDLETTSDRLVARYRLAGDWQLASNTPRPRAWSDSWMSLQIHQSAFNNTFEQLLPKGNAKTLGDFFQDTMALFGRDNIELPDDVPADARIEFAATRPITVEMDEGRLTLTLRVVSLSQDDGTSLKRFIVRADYRPEIDGLSAKLVRDGHLSVSGPGMSMRQRFPIRALFNKILSESRTIPLTMPRLVEHPAAQDLAISQLEMRDGWLALAISPNTSPRVAVGTRVLVGERVMNR</sequence>
<keyword evidence="1" id="KW-1133">Transmembrane helix</keyword>